<evidence type="ECO:0000313" key="1">
    <source>
        <dbReference type="EMBL" id="KAJ9098826.1"/>
    </source>
</evidence>
<sequence length="260" mass="28094">MTNATAGPYIFISGASRGIGLHIIYTLAERIPSATIFAGARDPSSSNELNEFASKHPNVKVVKLVADDAESNKQAVEKIKKVTGRLDIVVANAGIATQPEPIHTSDPKVYNEMFQVNTLGPLYMYQATYPLLIESRANNTDKNVPAPKFFITSSALGSLGGFYEGFIVAPYGISKAAVDYLALSIHHQTKDVGAVVIPYHPGLVLTDMNTKNNPNLHLLPPGISPEQSAAEYADLIQKATREEHGGKLWGQGNTEQPLPW</sequence>
<dbReference type="EMBL" id="JASBWS010000090">
    <property type="protein sequence ID" value="KAJ9098826.1"/>
    <property type="molecule type" value="Genomic_DNA"/>
</dbReference>
<evidence type="ECO:0000313" key="2">
    <source>
        <dbReference type="Proteomes" id="UP001230649"/>
    </source>
</evidence>
<reference evidence="1" key="1">
    <citation type="submission" date="2023-04" db="EMBL/GenBank/DDBJ databases">
        <title>Draft Genome sequencing of Naganishia species isolated from polar environments using Oxford Nanopore Technology.</title>
        <authorList>
            <person name="Leo P."/>
            <person name="Venkateswaran K."/>
        </authorList>
    </citation>
    <scope>NUCLEOTIDE SEQUENCE</scope>
    <source>
        <strain evidence="1">MNA-CCFEE 5262</strain>
    </source>
</reference>
<protein>
    <submittedName>
        <fullName evidence="1">Uncharacterized protein</fullName>
    </submittedName>
</protein>
<name>A0ACC2VI94_9TREE</name>
<comment type="caution">
    <text evidence="1">The sequence shown here is derived from an EMBL/GenBank/DDBJ whole genome shotgun (WGS) entry which is preliminary data.</text>
</comment>
<proteinExistence type="predicted"/>
<accession>A0ACC2VI94</accession>
<dbReference type="Proteomes" id="UP001230649">
    <property type="component" value="Unassembled WGS sequence"/>
</dbReference>
<organism evidence="1 2">
    <name type="scientific">Naganishia adeliensis</name>
    <dbReference type="NCBI Taxonomy" id="92952"/>
    <lineage>
        <taxon>Eukaryota</taxon>
        <taxon>Fungi</taxon>
        <taxon>Dikarya</taxon>
        <taxon>Basidiomycota</taxon>
        <taxon>Agaricomycotina</taxon>
        <taxon>Tremellomycetes</taxon>
        <taxon>Filobasidiales</taxon>
        <taxon>Filobasidiaceae</taxon>
        <taxon>Naganishia</taxon>
    </lineage>
</organism>
<gene>
    <name evidence="1" type="ORF">QFC20_005879</name>
</gene>
<keyword evidence="2" id="KW-1185">Reference proteome</keyword>